<dbReference type="SUPFAM" id="SSF53067">
    <property type="entry name" value="Actin-like ATPase domain"/>
    <property type="match status" value="1"/>
</dbReference>
<organism evidence="4">
    <name type="scientific">Bifidobacterium fermentum</name>
    <dbReference type="NCBI Taxonomy" id="3059035"/>
    <lineage>
        <taxon>Bacteria</taxon>
        <taxon>Bacillati</taxon>
        <taxon>Actinomycetota</taxon>
        <taxon>Actinomycetes</taxon>
        <taxon>Bifidobacteriales</taxon>
        <taxon>Bifidobacteriaceae</taxon>
        <taxon>Bifidobacterium</taxon>
    </lineage>
</organism>
<proteinExistence type="inferred from homology"/>
<reference evidence="4" key="1">
    <citation type="submission" date="2023-07" db="EMBL/GenBank/DDBJ databases">
        <title>Bifidobacterium aquikefiriaerophilum sp. nov. and Bifidobacterium eccum sp. nov., isolated from water kefir.</title>
        <authorList>
            <person name="Breselge S."/>
            <person name="Bellassi P."/>
            <person name="Barcenilla C."/>
            <person name="Alvarez-Ordonez A."/>
            <person name="Morelli L."/>
            <person name="Cotter P.D."/>
        </authorList>
    </citation>
    <scope>NUCLEOTIDE SEQUENCE</scope>
    <source>
        <strain evidence="5">WK012_4_13</strain>
        <strain evidence="4">WK013_4_14</strain>
        <strain evidence="3">WK048_4_13</strain>
    </source>
</reference>
<evidence type="ECO:0000313" key="4">
    <source>
        <dbReference type="EMBL" id="XDS49378.1"/>
    </source>
</evidence>
<protein>
    <submittedName>
        <fullName evidence="4">ROK family protein</fullName>
    </submittedName>
</protein>
<feature type="region of interest" description="Disordered" evidence="2">
    <location>
        <begin position="1"/>
        <end position="31"/>
    </location>
</feature>
<evidence type="ECO:0000256" key="1">
    <source>
        <dbReference type="ARBA" id="ARBA00006479"/>
    </source>
</evidence>
<dbReference type="KEGG" id="bfk:QN062_09505"/>
<dbReference type="EMBL" id="CP129683">
    <property type="protein sequence ID" value="XDS50598.1"/>
    <property type="molecule type" value="Genomic_DNA"/>
</dbReference>
<dbReference type="InterPro" id="IPR000600">
    <property type="entry name" value="ROK"/>
</dbReference>
<dbReference type="EMBL" id="CP129675">
    <property type="protein sequence ID" value="XDS45840.1"/>
    <property type="molecule type" value="Genomic_DNA"/>
</dbReference>
<evidence type="ECO:0000313" key="3">
    <source>
        <dbReference type="EMBL" id="XDS45840.1"/>
    </source>
</evidence>
<gene>
    <name evidence="5" type="ORF">QN062_09505</name>
    <name evidence="4" type="ORF">QN216_03710</name>
    <name evidence="3" type="ORF">QN217_06735</name>
</gene>
<dbReference type="Gene3D" id="3.30.420.40">
    <property type="match status" value="2"/>
</dbReference>
<dbReference type="EMBL" id="CP129682">
    <property type="protein sequence ID" value="XDS49378.1"/>
    <property type="molecule type" value="Genomic_DNA"/>
</dbReference>
<accession>A0AB39UKM8</accession>
<feature type="compositionally biased region" description="Polar residues" evidence="2">
    <location>
        <begin position="1"/>
        <end position="22"/>
    </location>
</feature>
<dbReference type="InterPro" id="IPR043129">
    <property type="entry name" value="ATPase_NBD"/>
</dbReference>
<evidence type="ECO:0000313" key="5">
    <source>
        <dbReference type="EMBL" id="XDS50598.1"/>
    </source>
</evidence>
<dbReference type="PANTHER" id="PTHR18964:SF149">
    <property type="entry name" value="BIFUNCTIONAL UDP-N-ACETYLGLUCOSAMINE 2-EPIMERASE_N-ACETYLMANNOSAMINE KINASE"/>
    <property type="match status" value="1"/>
</dbReference>
<name>A0AB39UKM8_9BIFI</name>
<comment type="similarity">
    <text evidence="1">Belongs to the ROK (NagC/XylR) family.</text>
</comment>
<dbReference type="RefSeq" id="WP_369341561.1">
    <property type="nucleotide sequence ID" value="NZ_CP129675.1"/>
</dbReference>
<dbReference type="AlphaFoldDB" id="A0AB39UKM8"/>
<dbReference type="PANTHER" id="PTHR18964">
    <property type="entry name" value="ROK (REPRESSOR, ORF, KINASE) FAMILY"/>
    <property type="match status" value="1"/>
</dbReference>
<sequence length="351" mass="36368">MTQGFVSSQPSTDEAQTPQETPSGIMPTMRPGKRQAFVGVDIGGTKIEGVLIDESGDVLETRRHDSNQGSSAVAEQIVAMIDQLHAVGLGLGMMLAGIGIGIPGKIDVETGEVSNAVNLGISGMNLRARIAQSFRGVPICIENDVNAAALGAWTVLALNGPGDASPVAFLNFGTGLACGIISDGQVYHGATGVAGEIGHIPTEVHQYQCKCGQRGCLETVASGSGVDRIWPTASGYALPALMRAAELGEASAREALSTVIHGMSMAIIIIALSIDPGKIVIGGGLAKTGQPLIHAIEEDLRQRAESSSFIDSLDLTRRLLLAPMDQPIGAIGAAAVAVARWKILFNSQEKD</sequence>
<evidence type="ECO:0000256" key="2">
    <source>
        <dbReference type="SAM" id="MobiDB-lite"/>
    </source>
</evidence>
<dbReference type="Pfam" id="PF00480">
    <property type="entry name" value="ROK"/>
    <property type="match status" value="1"/>
</dbReference>